<reference evidence="2 3" key="1">
    <citation type="submission" date="2017-06" db="EMBL/GenBank/DDBJ databases">
        <title>Description of Rhodopirellula bahusiensis sp. nov.</title>
        <authorList>
            <person name="Kizina J."/>
            <person name="Harder J."/>
        </authorList>
    </citation>
    <scope>NUCLEOTIDE SEQUENCE [LARGE SCALE GENOMIC DNA]</scope>
    <source>
        <strain evidence="2 3">SWK21</strain>
    </source>
</reference>
<dbReference type="GeneID" id="90607364"/>
<dbReference type="RefSeq" id="WP_099259398.1">
    <property type="nucleotide sequence ID" value="NZ_NIZW01000002.1"/>
</dbReference>
<dbReference type="Proteomes" id="UP000225740">
    <property type="component" value="Unassembled WGS sequence"/>
</dbReference>
<sequence>MSNFEFHLRIPFSPRAKFGIKTALLLVLLVAIGLGAYKWGRRNGIDDGYLTGYEEGWNDSMSAKVTKAEYRVYDMLSKSQEHSDVHAALDDFLEEVQTLVEPNSWERNGGPASLSVYPQNFSLIVHQTGRGHEALKEFIAAKEDAQ</sequence>
<comment type="caution">
    <text evidence="2">The sequence shown here is derived from an EMBL/GenBank/DDBJ whole genome shotgun (WGS) entry which is preliminary data.</text>
</comment>
<protein>
    <submittedName>
        <fullName evidence="2">Uncharacterized protein</fullName>
    </submittedName>
</protein>
<feature type="transmembrane region" description="Helical" evidence="1">
    <location>
        <begin position="20"/>
        <end position="37"/>
    </location>
</feature>
<evidence type="ECO:0000313" key="2">
    <source>
        <dbReference type="EMBL" id="PHQ36499.1"/>
    </source>
</evidence>
<evidence type="ECO:0000256" key="1">
    <source>
        <dbReference type="SAM" id="Phobius"/>
    </source>
</evidence>
<keyword evidence="3" id="KW-1185">Reference proteome</keyword>
<gene>
    <name evidence="2" type="ORF">CEE69_03705</name>
</gene>
<dbReference type="OrthoDB" id="281430at2"/>
<evidence type="ECO:0000313" key="3">
    <source>
        <dbReference type="Proteomes" id="UP000225740"/>
    </source>
</evidence>
<dbReference type="EMBL" id="NIZW01000002">
    <property type="protein sequence ID" value="PHQ36499.1"/>
    <property type="molecule type" value="Genomic_DNA"/>
</dbReference>
<name>A0A2G1WCY1_9BACT</name>
<dbReference type="AlphaFoldDB" id="A0A2G1WCY1"/>
<organism evidence="2 3">
    <name type="scientific">Rhodopirellula bahusiensis</name>
    <dbReference type="NCBI Taxonomy" id="2014065"/>
    <lineage>
        <taxon>Bacteria</taxon>
        <taxon>Pseudomonadati</taxon>
        <taxon>Planctomycetota</taxon>
        <taxon>Planctomycetia</taxon>
        <taxon>Pirellulales</taxon>
        <taxon>Pirellulaceae</taxon>
        <taxon>Rhodopirellula</taxon>
    </lineage>
</organism>
<proteinExistence type="predicted"/>
<keyword evidence="1" id="KW-0472">Membrane</keyword>
<keyword evidence="1" id="KW-0812">Transmembrane</keyword>
<accession>A0A2G1WCY1</accession>
<keyword evidence="1" id="KW-1133">Transmembrane helix</keyword>